<feature type="region of interest" description="Disordered" evidence="1">
    <location>
        <begin position="1"/>
        <end position="33"/>
    </location>
</feature>
<feature type="region of interest" description="Disordered" evidence="1">
    <location>
        <begin position="109"/>
        <end position="144"/>
    </location>
</feature>
<evidence type="ECO:0000313" key="3">
    <source>
        <dbReference type="Proteomes" id="UP000796761"/>
    </source>
</evidence>
<keyword evidence="3" id="KW-1185">Reference proteome</keyword>
<dbReference type="EMBL" id="SWJQ01000346">
    <property type="protein sequence ID" value="TRZ15912.1"/>
    <property type="molecule type" value="Genomic_DNA"/>
</dbReference>
<reference evidence="2" key="1">
    <citation type="submission" date="2019-04" db="EMBL/GenBank/DDBJ databases">
        <title>Genome assembly of Zosterops borbonicus 15179.</title>
        <authorList>
            <person name="Leroy T."/>
            <person name="Anselmetti Y."/>
            <person name="Tilak M.-K."/>
            <person name="Nabholz B."/>
        </authorList>
    </citation>
    <scope>NUCLEOTIDE SEQUENCE</scope>
    <source>
        <strain evidence="2">HGM_15179</strain>
        <tissue evidence="2">Muscle</tissue>
    </source>
</reference>
<evidence type="ECO:0000313" key="2">
    <source>
        <dbReference type="EMBL" id="TRZ15912.1"/>
    </source>
</evidence>
<protein>
    <submittedName>
        <fullName evidence="2">Uncharacterized protein</fullName>
    </submittedName>
</protein>
<accession>A0A8K1GCI8</accession>
<comment type="caution">
    <text evidence="2">The sequence shown here is derived from an EMBL/GenBank/DDBJ whole genome shotgun (WGS) entry which is preliminary data.</text>
</comment>
<sequence length="144" mass="16024">MAIPGGRRSSRCSGSLRWPTPSIASQGSAKPQPRREILTKKIIRIWHKSLKSFRLDISRNVYMERFKHWKELPALQVSGKARTWQSEPWAGDKVGTALRVGSVLPELFPTRDKSGKIPGQSRVPVPGARGPDLPLSRQIAGSFT</sequence>
<dbReference type="Proteomes" id="UP000796761">
    <property type="component" value="Unassembled WGS sequence"/>
</dbReference>
<feature type="compositionally biased region" description="Low complexity" evidence="1">
    <location>
        <begin position="1"/>
        <end position="17"/>
    </location>
</feature>
<proteinExistence type="predicted"/>
<name>A0A8K1GCI8_9PASS</name>
<gene>
    <name evidence="2" type="ORF">HGM15179_011260</name>
</gene>
<organism evidence="2 3">
    <name type="scientific">Zosterops borbonicus</name>
    <dbReference type="NCBI Taxonomy" id="364589"/>
    <lineage>
        <taxon>Eukaryota</taxon>
        <taxon>Metazoa</taxon>
        <taxon>Chordata</taxon>
        <taxon>Craniata</taxon>
        <taxon>Vertebrata</taxon>
        <taxon>Euteleostomi</taxon>
        <taxon>Archelosauria</taxon>
        <taxon>Archosauria</taxon>
        <taxon>Dinosauria</taxon>
        <taxon>Saurischia</taxon>
        <taxon>Theropoda</taxon>
        <taxon>Coelurosauria</taxon>
        <taxon>Aves</taxon>
        <taxon>Neognathae</taxon>
        <taxon>Neoaves</taxon>
        <taxon>Telluraves</taxon>
        <taxon>Australaves</taxon>
        <taxon>Passeriformes</taxon>
        <taxon>Sylvioidea</taxon>
        <taxon>Zosteropidae</taxon>
        <taxon>Zosterops</taxon>
    </lineage>
</organism>
<evidence type="ECO:0000256" key="1">
    <source>
        <dbReference type="SAM" id="MobiDB-lite"/>
    </source>
</evidence>
<dbReference type="AlphaFoldDB" id="A0A8K1GCI8"/>